<dbReference type="EC" id="2.7.11.1" evidence="4"/>
<name>A0A6J0JN88_RAPSA</name>
<gene>
    <name evidence="25 26" type="primary">LOC108808889</name>
</gene>
<sequence>MNCSRLHHLVLIFSCLHVVVSLSVQQETGFVYNGFHQADLLYIDGLARVLPDGLLQLTNDSDFKMGHAFFNLPFDFDHTISFYTHFVCALAPLQLGASGGHGMAFVVSPSIDLSHALQAQYLGAFTTSANGTSPSQLIAIELDTIESLGIDVLEKPHVGIDVNNATSIESSLPSYFSSALGKNVSINLLSGLPVQVWVDYDGSSLNVTLAPVDIQKPDQPLMSRPIDLSENFKNKMFVGFSAATGQLTSNQYILGWSFSRSKELLQKLDLSKLPQAPLPRNETEQPPPLPRDETEQPPPLLSPPLIGLVVLSVILALLVLGAVYWYRRNKYAEVKEPWEKEYGPHRFSYKSLYRATNGFGKDCCVGKGGFGDVYRGTLPLSRHIAVKRLSHNAEQGMKQFVSEVVTMGSLQHRNLVPLLGYCRRKGELLLVSEYMPNGSLDQYLFHHDQNSSPSWLQRISILKDIASALNYLHTGANQVVLHRDIKSSNVMLDSDFNGRLGDFGMARFHDPRACLSATAAVGTIGYMAPELITMGTSTETDVYAFGAFLLEVTCGRRPVEPELPVERQYLVKWVCVCWKQASLLETVDPRLGRETLFKEVEMVLKLGLLCTNAIPEARPTMGQVVQYLNMDLTLPDFSLSTPGIGAFMPVSMERSSSSISASNSRSTSIPMFVTHTILRGSGR</sequence>
<evidence type="ECO:0000256" key="15">
    <source>
        <dbReference type="ARBA" id="ARBA00023136"/>
    </source>
</evidence>
<dbReference type="FunFam" id="2.60.120.200:FF:000112">
    <property type="entry name" value="L-type lectin-domain containing receptor kinase V.9"/>
    <property type="match status" value="1"/>
</dbReference>
<dbReference type="PROSITE" id="PS00107">
    <property type="entry name" value="PROTEIN_KINASE_ATP"/>
    <property type="match status" value="1"/>
</dbReference>
<dbReference type="OrthoDB" id="543442at2759"/>
<evidence type="ECO:0000256" key="19">
    <source>
        <dbReference type="PROSITE-ProRule" id="PRU10141"/>
    </source>
</evidence>
<keyword evidence="11 19" id="KW-0547">Nucleotide-binding</keyword>
<comment type="catalytic activity">
    <reaction evidence="17">
        <text>L-threonyl-[protein] + ATP = O-phospho-L-threonyl-[protein] + ADP + H(+)</text>
        <dbReference type="Rhea" id="RHEA:46608"/>
        <dbReference type="Rhea" id="RHEA-COMP:11060"/>
        <dbReference type="Rhea" id="RHEA-COMP:11605"/>
        <dbReference type="ChEBI" id="CHEBI:15378"/>
        <dbReference type="ChEBI" id="CHEBI:30013"/>
        <dbReference type="ChEBI" id="CHEBI:30616"/>
        <dbReference type="ChEBI" id="CHEBI:61977"/>
        <dbReference type="ChEBI" id="CHEBI:456216"/>
        <dbReference type="EC" id="2.7.11.1"/>
    </reaction>
</comment>
<feature type="binding site" evidence="19">
    <location>
        <position position="387"/>
    </location>
    <ligand>
        <name>ATP</name>
        <dbReference type="ChEBI" id="CHEBI:30616"/>
    </ligand>
</feature>
<evidence type="ECO:0000256" key="10">
    <source>
        <dbReference type="ARBA" id="ARBA00022734"/>
    </source>
</evidence>
<dbReference type="RefSeq" id="XP_018436486.1">
    <property type="nucleotide sequence ID" value="XM_018580984.2"/>
</dbReference>
<evidence type="ECO:0000256" key="22">
    <source>
        <dbReference type="SAM" id="SignalP"/>
    </source>
</evidence>
<dbReference type="PROSITE" id="PS50011">
    <property type="entry name" value="PROTEIN_KINASE_DOM"/>
    <property type="match status" value="1"/>
</dbReference>
<evidence type="ECO:0000256" key="14">
    <source>
        <dbReference type="ARBA" id="ARBA00022989"/>
    </source>
</evidence>
<evidence type="ECO:0000256" key="8">
    <source>
        <dbReference type="ARBA" id="ARBA00022692"/>
    </source>
</evidence>
<evidence type="ECO:0000259" key="23">
    <source>
        <dbReference type="PROSITE" id="PS50011"/>
    </source>
</evidence>
<keyword evidence="13 19" id="KW-0067">ATP-binding</keyword>
<feature type="signal peptide" evidence="22">
    <location>
        <begin position="1"/>
        <end position="21"/>
    </location>
</feature>
<evidence type="ECO:0000313" key="26">
    <source>
        <dbReference type="RefSeq" id="XP_056845558.1"/>
    </source>
</evidence>
<dbReference type="CDD" id="cd14066">
    <property type="entry name" value="STKc_IRAK"/>
    <property type="match status" value="1"/>
</dbReference>
<evidence type="ECO:0000256" key="16">
    <source>
        <dbReference type="ARBA" id="ARBA00023170"/>
    </source>
</evidence>
<dbReference type="GO" id="GO:0051707">
    <property type="term" value="P:response to other organism"/>
    <property type="evidence" value="ECO:0007669"/>
    <property type="project" value="UniProtKB-ARBA"/>
</dbReference>
<keyword evidence="10" id="KW-0430">Lectin</keyword>
<feature type="region of interest" description="Disordered" evidence="20">
    <location>
        <begin position="275"/>
        <end position="297"/>
    </location>
</feature>
<dbReference type="FunFam" id="1.10.510.10:FF:000108">
    <property type="entry name" value="L-type lectin-domain containing receptor kinase S.4"/>
    <property type="match status" value="1"/>
</dbReference>
<dbReference type="Pfam" id="PF07714">
    <property type="entry name" value="PK_Tyr_Ser-Thr"/>
    <property type="match status" value="1"/>
</dbReference>
<feature type="domain" description="Protein kinase" evidence="23">
    <location>
        <begin position="359"/>
        <end position="630"/>
    </location>
</feature>
<evidence type="ECO:0000256" key="4">
    <source>
        <dbReference type="ARBA" id="ARBA00012513"/>
    </source>
</evidence>
<organism evidence="24 25">
    <name type="scientific">Raphanus sativus</name>
    <name type="common">Radish</name>
    <name type="synonym">Raphanus raphanistrum var. sativus</name>
    <dbReference type="NCBI Taxonomy" id="3726"/>
    <lineage>
        <taxon>Eukaryota</taxon>
        <taxon>Viridiplantae</taxon>
        <taxon>Streptophyta</taxon>
        <taxon>Embryophyta</taxon>
        <taxon>Tracheophyta</taxon>
        <taxon>Spermatophyta</taxon>
        <taxon>Magnoliopsida</taxon>
        <taxon>eudicotyledons</taxon>
        <taxon>Gunneridae</taxon>
        <taxon>Pentapetalae</taxon>
        <taxon>rosids</taxon>
        <taxon>malvids</taxon>
        <taxon>Brassicales</taxon>
        <taxon>Brassicaceae</taxon>
        <taxon>Brassiceae</taxon>
        <taxon>Raphanus</taxon>
    </lineage>
</organism>
<reference evidence="25 26" key="2">
    <citation type="submission" date="2025-04" db="UniProtKB">
        <authorList>
            <consortium name="RefSeq"/>
        </authorList>
    </citation>
    <scope>IDENTIFICATION</scope>
    <source>
        <tissue evidence="25 26">Leaf</tissue>
    </source>
</reference>
<keyword evidence="7" id="KW-0808">Transferase</keyword>
<dbReference type="GO" id="GO:0030246">
    <property type="term" value="F:carbohydrate binding"/>
    <property type="evidence" value="ECO:0007669"/>
    <property type="project" value="UniProtKB-KW"/>
</dbReference>
<evidence type="ECO:0000256" key="17">
    <source>
        <dbReference type="ARBA" id="ARBA00047899"/>
    </source>
</evidence>
<dbReference type="PROSITE" id="PS00108">
    <property type="entry name" value="PROTEIN_KINASE_ST"/>
    <property type="match status" value="1"/>
</dbReference>
<dbReference type="InterPro" id="IPR050528">
    <property type="entry name" value="L-type_Lectin-RKs"/>
</dbReference>
<dbReference type="InterPro" id="IPR017441">
    <property type="entry name" value="Protein_kinase_ATP_BS"/>
</dbReference>
<keyword evidence="5" id="KW-1003">Cell membrane</keyword>
<dbReference type="SUPFAM" id="SSF49899">
    <property type="entry name" value="Concanavalin A-like lectins/glucanases"/>
    <property type="match status" value="1"/>
</dbReference>
<reference evidence="24" key="1">
    <citation type="journal article" date="2019" name="Database">
        <title>The radish genome database (RadishGD): an integrated information resource for radish genomics.</title>
        <authorList>
            <person name="Yu H.J."/>
            <person name="Baek S."/>
            <person name="Lee Y.J."/>
            <person name="Cho A."/>
            <person name="Mun J.H."/>
        </authorList>
    </citation>
    <scope>NUCLEOTIDE SEQUENCE [LARGE SCALE GENOMIC DNA]</scope>
    <source>
        <strain evidence="24">cv. WK10039</strain>
    </source>
</reference>
<protein>
    <recommendedName>
        <fullName evidence="4">non-specific serine/threonine protein kinase</fullName>
        <ecNumber evidence="4">2.7.11.1</ecNumber>
    </recommendedName>
</protein>
<keyword evidence="14 21" id="KW-1133">Transmembrane helix</keyword>
<keyword evidence="16 25" id="KW-0675">Receptor</keyword>
<keyword evidence="15 21" id="KW-0472">Membrane</keyword>
<evidence type="ECO:0000256" key="1">
    <source>
        <dbReference type="ARBA" id="ARBA00004251"/>
    </source>
</evidence>
<dbReference type="InterPro" id="IPR013320">
    <property type="entry name" value="ConA-like_dom_sf"/>
</dbReference>
<comment type="similarity">
    <text evidence="3">In the C-terminal section; belongs to the protein kinase superfamily. Ser/Thr protein kinase family.</text>
</comment>
<evidence type="ECO:0000256" key="21">
    <source>
        <dbReference type="SAM" id="Phobius"/>
    </source>
</evidence>
<dbReference type="GO" id="GO:0005524">
    <property type="term" value="F:ATP binding"/>
    <property type="evidence" value="ECO:0007669"/>
    <property type="project" value="UniProtKB-UniRule"/>
</dbReference>
<dbReference type="Gene3D" id="2.60.120.200">
    <property type="match status" value="1"/>
</dbReference>
<evidence type="ECO:0000256" key="13">
    <source>
        <dbReference type="ARBA" id="ARBA00022840"/>
    </source>
</evidence>
<dbReference type="InterPro" id="IPR001245">
    <property type="entry name" value="Ser-Thr/Tyr_kinase_cat_dom"/>
</dbReference>
<dbReference type="GO" id="GO:0006952">
    <property type="term" value="P:defense response"/>
    <property type="evidence" value="ECO:0007669"/>
    <property type="project" value="UniProtKB-ARBA"/>
</dbReference>
<evidence type="ECO:0000256" key="7">
    <source>
        <dbReference type="ARBA" id="ARBA00022679"/>
    </source>
</evidence>
<evidence type="ECO:0000313" key="25">
    <source>
        <dbReference type="RefSeq" id="XP_018436486.1"/>
    </source>
</evidence>
<dbReference type="InterPro" id="IPR008271">
    <property type="entry name" value="Ser/Thr_kinase_AS"/>
</dbReference>
<dbReference type="GO" id="GO:0004674">
    <property type="term" value="F:protein serine/threonine kinase activity"/>
    <property type="evidence" value="ECO:0007669"/>
    <property type="project" value="UniProtKB-KW"/>
</dbReference>
<keyword evidence="6" id="KW-0723">Serine/threonine-protein kinase</keyword>
<dbReference type="AlphaFoldDB" id="A0A6J0JN88"/>
<feature type="chain" id="PRO_5044637565" description="non-specific serine/threonine protein kinase" evidence="22">
    <location>
        <begin position="22"/>
        <end position="683"/>
    </location>
</feature>
<evidence type="ECO:0000256" key="6">
    <source>
        <dbReference type="ARBA" id="ARBA00022527"/>
    </source>
</evidence>
<evidence type="ECO:0000313" key="24">
    <source>
        <dbReference type="Proteomes" id="UP000504610"/>
    </source>
</evidence>
<dbReference type="CDD" id="cd06899">
    <property type="entry name" value="lectin_legume_LecRK_Arcelin_ConA"/>
    <property type="match status" value="1"/>
</dbReference>
<evidence type="ECO:0000256" key="2">
    <source>
        <dbReference type="ARBA" id="ARBA00008536"/>
    </source>
</evidence>
<comment type="subcellular location">
    <subcellularLocation>
        <location evidence="1">Cell membrane</location>
        <topology evidence="1">Single-pass type I membrane protein</topology>
    </subcellularLocation>
</comment>
<proteinExistence type="inferred from homology"/>
<evidence type="ECO:0000256" key="18">
    <source>
        <dbReference type="ARBA" id="ARBA00048679"/>
    </source>
</evidence>
<evidence type="ECO:0000256" key="5">
    <source>
        <dbReference type="ARBA" id="ARBA00022475"/>
    </source>
</evidence>
<dbReference type="GeneID" id="108808889"/>
<dbReference type="SUPFAM" id="SSF56112">
    <property type="entry name" value="Protein kinase-like (PK-like)"/>
    <property type="match status" value="1"/>
</dbReference>
<comment type="catalytic activity">
    <reaction evidence="18">
        <text>L-seryl-[protein] + ATP = O-phospho-L-seryl-[protein] + ADP + H(+)</text>
        <dbReference type="Rhea" id="RHEA:17989"/>
        <dbReference type="Rhea" id="RHEA-COMP:9863"/>
        <dbReference type="Rhea" id="RHEA-COMP:11604"/>
        <dbReference type="ChEBI" id="CHEBI:15378"/>
        <dbReference type="ChEBI" id="CHEBI:29999"/>
        <dbReference type="ChEBI" id="CHEBI:30616"/>
        <dbReference type="ChEBI" id="CHEBI:83421"/>
        <dbReference type="ChEBI" id="CHEBI:456216"/>
        <dbReference type="EC" id="2.7.11.1"/>
    </reaction>
</comment>
<keyword evidence="9 22" id="KW-0732">Signal</keyword>
<evidence type="ECO:0000256" key="20">
    <source>
        <dbReference type="SAM" id="MobiDB-lite"/>
    </source>
</evidence>
<evidence type="ECO:0000256" key="11">
    <source>
        <dbReference type="ARBA" id="ARBA00022741"/>
    </source>
</evidence>
<accession>A0A6J0JN88</accession>
<dbReference type="InterPro" id="IPR001220">
    <property type="entry name" value="Legume_lectin_dom"/>
</dbReference>
<dbReference type="SMART" id="SM00220">
    <property type="entry name" value="S_TKc"/>
    <property type="match status" value="1"/>
</dbReference>
<evidence type="ECO:0000256" key="12">
    <source>
        <dbReference type="ARBA" id="ARBA00022777"/>
    </source>
</evidence>
<dbReference type="Gene3D" id="1.10.510.10">
    <property type="entry name" value="Transferase(Phosphotransferase) domain 1"/>
    <property type="match status" value="1"/>
</dbReference>
<dbReference type="InterPro" id="IPR011009">
    <property type="entry name" value="Kinase-like_dom_sf"/>
</dbReference>
<dbReference type="GO" id="GO:0005886">
    <property type="term" value="C:plasma membrane"/>
    <property type="evidence" value="ECO:0007669"/>
    <property type="project" value="UniProtKB-SubCell"/>
</dbReference>
<keyword evidence="24" id="KW-1185">Reference proteome</keyword>
<dbReference type="PANTHER" id="PTHR27007">
    <property type="match status" value="1"/>
</dbReference>
<evidence type="ECO:0000256" key="9">
    <source>
        <dbReference type="ARBA" id="ARBA00022729"/>
    </source>
</evidence>
<dbReference type="RefSeq" id="XP_056845558.1">
    <property type="nucleotide sequence ID" value="XM_056989578.1"/>
</dbReference>
<dbReference type="Proteomes" id="UP000504610">
    <property type="component" value="Chromosome 6"/>
</dbReference>
<dbReference type="Gene3D" id="3.30.200.20">
    <property type="entry name" value="Phosphorylase Kinase, domain 1"/>
    <property type="match status" value="1"/>
</dbReference>
<dbReference type="Pfam" id="PF00139">
    <property type="entry name" value="Lectin_legB"/>
    <property type="match status" value="1"/>
</dbReference>
<feature type="transmembrane region" description="Helical" evidence="21">
    <location>
        <begin position="305"/>
        <end position="326"/>
    </location>
</feature>
<keyword evidence="8 21" id="KW-0812">Transmembrane</keyword>
<dbReference type="KEGG" id="rsz:108808889"/>
<dbReference type="InterPro" id="IPR000719">
    <property type="entry name" value="Prot_kinase_dom"/>
</dbReference>
<keyword evidence="12 25" id="KW-0418">Kinase</keyword>
<evidence type="ECO:0000256" key="3">
    <source>
        <dbReference type="ARBA" id="ARBA00010217"/>
    </source>
</evidence>
<dbReference type="FunFam" id="3.30.200.20:FF:000451">
    <property type="entry name" value="L-type lectin-domain containing receptor kinase I.9"/>
    <property type="match status" value="1"/>
</dbReference>
<comment type="similarity">
    <text evidence="2">In the N-terminal section; belongs to the leguminous lectin family.</text>
</comment>